<feature type="compositionally biased region" description="Low complexity" evidence="1">
    <location>
        <begin position="45"/>
        <end position="73"/>
    </location>
</feature>
<accession>A0A7C8YRR6</accession>
<dbReference type="AlphaFoldDB" id="A0A7C8YRR6"/>
<proteinExistence type="predicted"/>
<dbReference type="EMBL" id="GISG01047096">
    <property type="protein sequence ID" value="MBA4624290.1"/>
    <property type="molecule type" value="Transcribed_RNA"/>
</dbReference>
<evidence type="ECO:0000256" key="1">
    <source>
        <dbReference type="SAM" id="MobiDB-lite"/>
    </source>
</evidence>
<sequence>MPRLIGVADIAFCSFGPVDVTTHWTRPIIRTKKSSWTSCTTPKASSISWPTTPSSTSSPSSTTRDTSRSGSSTAVAHTTKSKVYIGTTISQHRPYIWAQPITLLLPSFSWGITTSSTSSTNPIHFSSILARAINITSYIYVRSVILILGLCYVNSNYFAMEFLVVEPFHSSYGSMRVLI</sequence>
<reference evidence="2" key="2">
    <citation type="submission" date="2020-07" db="EMBL/GenBank/DDBJ databases">
        <authorList>
            <person name="Vera ALvarez R."/>
            <person name="Arias-Moreno D.M."/>
            <person name="Jimenez-Jacinto V."/>
            <person name="Jimenez-Bremont J.F."/>
            <person name="Swaminathan K."/>
            <person name="Moose S.P."/>
            <person name="Guerrero-Gonzalez M.L."/>
            <person name="Marino-Ramirez L."/>
            <person name="Landsman D."/>
            <person name="Rodriguez-Kessler M."/>
            <person name="Delgado-Sanchez P."/>
        </authorList>
    </citation>
    <scope>NUCLEOTIDE SEQUENCE</scope>
    <source>
        <tissue evidence="2">Cladode</tissue>
    </source>
</reference>
<evidence type="ECO:0000313" key="2">
    <source>
        <dbReference type="EMBL" id="MBA4624290.1"/>
    </source>
</evidence>
<name>A0A7C8YRR6_OPUST</name>
<protein>
    <submittedName>
        <fullName evidence="2">Uncharacterized protein</fullName>
    </submittedName>
</protein>
<feature type="region of interest" description="Disordered" evidence="1">
    <location>
        <begin position="38"/>
        <end position="74"/>
    </location>
</feature>
<reference evidence="2" key="1">
    <citation type="journal article" date="2013" name="J. Plant Res.">
        <title>Effect of fungi and light on seed germination of three Opuntia species from semiarid lands of central Mexico.</title>
        <authorList>
            <person name="Delgado-Sanchez P."/>
            <person name="Jimenez-Bremont J.F."/>
            <person name="Guerrero-Gonzalez Mde L."/>
            <person name="Flores J."/>
        </authorList>
    </citation>
    <scope>NUCLEOTIDE SEQUENCE</scope>
    <source>
        <tissue evidence="2">Cladode</tissue>
    </source>
</reference>
<organism evidence="2">
    <name type="scientific">Opuntia streptacantha</name>
    <name type="common">Prickly pear cactus</name>
    <name type="synonym">Opuntia cardona</name>
    <dbReference type="NCBI Taxonomy" id="393608"/>
    <lineage>
        <taxon>Eukaryota</taxon>
        <taxon>Viridiplantae</taxon>
        <taxon>Streptophyta</taxon>
        <taxon>Embryophyta</taxon>
        <taxon>Tracheophyta</taxon>
        <taxon>Spermatophyta</taxon>
        <taxon>Magnoliopsida</taxon>
        <taxon>eudicotyledons</taxon>
        <taxon>Gunneridae</taxon>
        <taxon>Pentapetalae</taxon>
        <taxon>Caryophyllales</taxon>
        <taxon>Cactineae</taxon>
        <taxon>Cactaceae</taxon>
        <taxon>Opuntioideae</taxon>
        <taxon>Opuntia</taxon>
    </lineage>
</organism>